<dbReference type="InterPro" id="IPR001915">
    <property type="entry name" value="Peptidase_M48"/>
</dbReference>
<evidence type="ECO:0000256" key="13">
    <source>
        <dbReference type="SAM" id="Phobius"/>
    </source>
</evidence>
<sequence>MTGQPPARWYPDPQRYGGGVSATREEATLLPKDRLPGVLALVALIPGLAGALTIVAPVAYGLDLLWPTWGAVAPFAAWAVGAAGATWQRETILRRAYGYREPSLDELRRLKDPVRRALARAGVSAGQVRLMIVKSREPTAPATTGRLVAATSYAVDSLPPDRLEAVLTHELSHRTGLNPVPVFCYHQLVLPVRALWWLLAHAWRPVRRMWRVAVAWRTPFGFLVTFLLALVAAVVIAVLAVPACVAFLGAALSRISVDQAEFQADATVTTLGLGPQLLAALEDAIDAGHTDTARADRLLGLPPLAVRRAQRLRRKLARRTHPRAVQAL</sequence>
<evidence type="ECO:0000313" key="15">
    <source>
        <dbReference type="EMBL" id="GLY81609.1"/>
    </source>
</evidence>
<evidence type="ECO:0000256" key="3">
    <source>
        <dbReference type="ARBA" id="ARBA00022670"/>
    </source>
</evidence>
<evidence type="ECO:0000313" key="16">
    <source>
        <dbReference type="Proteomes" id="UP001165135"/>
    </source>
</evidence>
<accession>A0A9W6VVW3</accession>
<feature type="transmembrane region" description="Helical" evidence="13">
    <location>
        <begin position="38"/>
        <end position="60"/>
    </location>
</feature>
<dbReference type="Gene3D" id="3.30.2010.10">
    <property type="entry name" value="Metalloproteases ('zincins'), catalytic domain"/>
    <property type="match status" value="1"/>
</dbReference>
<protein>
    <recommendedName>
        <fullName evidence="14">Peptidase M48 domain-containing protein</fullName>
    </recommendedName>
</protein>
<dbReference type="InterPro" id="IPR050083">
    <property type="entry name" value="HtpX_protease"/>
</dbReference>
<comment type="similarity">
    <text evidence="11">Belongs to the peptidase M48 family.</text>
</comment>
<feature type="transmembrane region" description="Helical" evidence="13">
    <location>
        <begin position="66"/>
        <end position="87"/>
    </location>
</feature>
<feature type="domain" description="Peptidase M48" evidence="14">
    <location>
        <begin position="108"/>
        <end position="315"/>
    </location>
</feature>
<dbReference type="PANTHER" id="PTHR43221:SF1">
    <property type="entry name" value="PROTEASE HTPX"/>
    <property type="match status" value="1"/>
</dbReference>
<dbReference type="AlphaFoldDB" id="A0A9W6VVW3"/>
<organism evidence="15 16">
    <name type="scientific">Actinoallomurus iriomotensis</name>
    <dbReference type="NCBI Taxonomy" id="478107"/>
    <lineage>
        <taxon>Bacteria</taxon>
        <taxon>Bacillati</taxon>
        <taxon>Actinomycetota</taxon>
        <taxon>Actinomycetes</taxon>
        <taxon>Streptosporangiales</taxon>
        <taxon>Thermomonosporaceae</taxon>
        <taxon>Actinoallomurus</taxon>
    </lineage>
</organism>
<dbReference type="Proteomes" id="UP001165135">
    <property type="component" value="Unassembled WGS sequence"/>
</dbReference>
<keyword evidence="2" id="KW-1003">Cell membrane</keyword>
<dbReference type="GO" id="GO:0046872">
    <property type="term" value="F:metal ion binding"/>
    <property type="evidence" value="ECO:0007669"/>
    <property type="project" value="UniProtKB-KW"/>
</dbReference>
<evidence type="ECO:0000256" key="5">
    <source>
        <dbReference type="ARBA" id="ARBA00022723"/>
    </source>
</evidence>
<keyword evidence="5" id="KW-0479">Metal-binding</keyword>
<keyword evidence="9 11" id="KW-0482">Metalloprotease</keyword>
<keyword evidence="8 13" id="KW-1133">Transmembrane helix</keyword>
<dbReference type="Pfam" id="PF01435">
    <property type="entry name" value="Peptidase_M48"/>
    <property type="match status" value="1"/>
</dbReference>
<evidence type="ECO:0000256" key="7">
    <source>
        <dbReference type="ARBA" id="ARBA00022833"/>
    </source>
</evidence>
<proteinExistence type="inferred from homology"/>
<evidence type="ECO:0000256" key="1">
    <source>
        <dbReference type="ARBA" id="ARBA00004651"/>
    </source>
</evidence>
<feature type="transmembrane region" description="Helical" evidence="13">
    <location>
        <begin position="220"/>
        <end position="248"/>
    </location>
</feature>
<evidence type="ECO:0000256" key="8">
    <source>
        <dbReference type="ARBA" id="ARBA00022989"/>
    </source>
</evidence>
<keyword evidence="7 11" id="KW-0862">Zinc</keyword>
<keyword evidence="10 13" id="KW-0472">Membrane</keyword>
<keyword evidence="6 11" id="KW-0378">Hydrolase</keyword>
<evidence type="ECO:0000256" key="10">
    <source>
        <dbReference type="ARBA" id="ARBA00023136"/>
    </source>
</evidence>
<dbReference type="EMBL" id="BSTJ01000020">
    <property type="protein sequence ID" value="GLY81609.1"/>
    <property type="molecule type" value="Genomic_DNA"/>
</dbReference>
<evidence type="ECO:0000256" key="2">
    <source>
        <dbReference type="ARBA" id="ARBA00022475"/>
    </source>
</evidence>
<name>A0A9W6VVW3_9ACTN</name>
<dbReference type="RefSeq" id="WP_285636282.1">
    <property type="nucleotide sequence ID" value="NZ_BSTJ01000020.1"/>
</dbReference>
<comment type="cofactor">
    <cofactor evidence="11">
        <name>Zn(2+)</name>
        <dbReference type="ChEBI" id="CHEBI:29105"/>
    </cofactor>
    <text evidence="11">Binds 1 zinc ion per subunit.</text>
</comment>
<dbReference type="PANTHER" id="PTHR43221">
    <property type="entry name" value="PROTEASE HTPX"/>
    <property type="match status" value="1"/>
</dbReference>
<comment type="caution">
    <text evidence="15">The sequence shown here is derived from an EMBL/GenBank/DDBJ whole genome shotgun (WGS) entry which is preliminary data.</text>
</comment>
<feature type="region of interest" description="Disordered" evidence="12">
    <location>
        <begin position="1"/>
        <end position="21"/>
    </location>
</feature>
<evidence type="ECO:0000256" key="12">
    <source>
        <dbReference type="SAM" id="MobiDB-lite"/>
    </source>
</evidence>
<evidence type="ECO:0000259" key="14">
    <source>
        <dbReference type="Pfam" id="PF01435"/>
    </source>
</evidence>
<gene>
    <name evidence="15" type="ORF">Airi01_098760</name>
</gene>
<dbReference type="GO" id="GO:0005886">
    <property type="term" value="C:plasma membrane"/>
    <property type="evidence" value="ECO:0007669"/>
    <property type="project" value="UniProtKB-SubCell"/>
</dbReference>
<dbReference type="GO" id="GO:0006508">
    <property type="term" value="P:proteolysis"/>
    <property type="evidence" value="ECO:0007669"/>
    <property type="project" value="UniProtKB-KW"/>
</dbReference>
<evidence type="ECO:0000256" key="11">
    <source>
        <dbReference type="RuleBase" id="RU003983"/>
    </source>
</evidence>
<comment type="subcellular location">
    <subcellularLocation>
        <location evidence="1">Cell membrane</location>
        <topology evidence="1">Multi-pass membrane protein</topology>
    </subcellularLocation>
</comment>
<evidence type="ECO:0000256" key="6">
    <source>
        <dbReference type="ARBA" id="ARBA00022801"/>
    </source>
</evidence>
<evidence type="ECO:0000256" key="9">
    <source>
        <dbReference type="ARBA" id="ARBA00023049"/>
    </source>
</evidence>
<evidence type="ECO:0000256" key="4">
    <source>
        <dbReference type="ARBA" id="ARBA00022692"/>
    </source>
</evidence>
<keyword evidence="3 11" id="KW-0645">Protease</keyword>
<dbReference type="GO" id="GO:0004222">
    <property type="term" value="F:metalloendopeptidase activity"/>
    <property type="evidence" value="ECO:0007669"/>
    <property type="project" value="InterPro"/>
</dbReference>
<keyword evidence="4 13" id="KW-0812">Transmembrane</keyword>
<reference evidence="15" key="1">
    <citation type="submission" date="2023-03" db="EMBL/GenBank/DDBJ databases">
        <title>Actinoallomurus iriomotensis NBRC 103681.</title>
        <authorList>
            <person name="Ichikawa N."/>
            <person name="Sato H."/>
            <person name="Tonouchi N."/>
        </authorList>
    </citation>
    <scope>NUCLEOTIDE SEQUENCE</scope>
    <source>
        <strain evidence="15">NBRC 103681</strain>
    </source>
</reference>